<feature type="domain" description="HAUS augmin-like complex subunit 6 N-terminal" evidence="2">
    <location>
        <begin position="47"/>
        <end position="278"/>
    </location>
</feature>
<name>A0A370TTN8_9HELO</name>
<dbReference type="GeneID" id="43596088"/>
<feature type="compositionally biased region" description="Polar residues" evidence="1">
    <location>
        <begin position="614"/>
        <end position="625"/>
    </location>
</feature>
<feature type="region of interest" description="Disordered" evidence="1">
    <location>
        <begin position="686"/>
        <end position="756"/>
    </location>
</feature>
<proteinExistence type="predicted"/>
<dbReference type="AlphaFoldDB" id="A0A370TTN8"/>
<reference evidence="3 4" key="1">
    <citation type="journal article" date="2018" name="IMA Fungus">
        <title>IMA Genome-F 9: Draft genome sequence of Annulohypoxylon stygium, Aspergillus mulundensis, Berkeleyomyces basicola (syn. Thielaviopsis basicola), Ceratocystis smalleyi, two Cercospora beticola strains, Coleophoma cylindrospora, Fusarium fracticaudum, Phialophora cf. hyalina, and Morchella septimelata.</title>
        <authorList>
            <person name="Wingfield B.D."/>
            <person name="Bills G.F."/>
            <person name="Dong Y."/>
            <person name="Huang W."/>
            <person name="Nel W.J."/>
            <person name="Swalarsk-Parry B.S."/>
            <person name="Vaghefi N."/>
            <person name="Wilken P.M."/>
            <person name="An Z."/>
            <person name="de Beer Z.W."/>
            <person name="De Vos L."/>
            <person name="Chen L."/>
            <person name="Duong T.A."/>
            <person name="Gao Y."/>
            <person name="Hammerbacher A."/>
            <person name="Kikkert J.R."/>
            <person name="Li Y."/>
            <person name="Li H."/>
            <person name="Li K."/>
            <person name="Li Q."/>
            <person name="Liu X."/>
            <person name="Ma X."/>
            <person name="Naidoo K."/>
            <person name="Pethybridge S.J."/>
            <person name="Sun J."/>
            <person name="Steenkamp E.T."/>
            <person name="van der Nest M.A."/>
            <person name="van Wyk S."/>
            <person name="Wingfield M.J."/>
            <person name="Xiong C."/>
            <person name="Yue Q."/>
            <person name="Zhang X."/>
        </authorList>
    </citation>
    <scope>NUCLEOTIDE SEQUENCE [LARGE SCALE GENOMIC DNA]</scope>
    <source>
        <strain evidence="3 4">BP 5553</strain>
    </source>
</reference>
<accession>A0A370TTN8</accession>
<dbReference type="Pfam" id="PF14661">
    <property type="entry name" value="HAUS6_N"/>
    <property type="match status" value="1"/>
</dbReference>
<sequence>MYSSTNTTSVTRTRSSRIPPSSTTSILQPSSATATSSAPGISNIALFLTNLRLLDLDLRGDWPNITDRTFSTKDAQQNQKKRIHCVEWALCQLFELWDPEETQNKLQPFIPPREPLQSLNLRTALYRCLDQLKKTGVLGRDTVLRKTMLDECKGERLEEVLAVFSNAVLKKVLLEGGSAEHQALAQQLSFENFSYSGERTVLSALILSHKASLNRHLQEKHMARAKYTDFSELLKLNDRRIARRQEQLKEMLEEGGRYEPISVTEIRSLQSQVQKNWSGSEAWLGAIIYGDSKAGEDGLLSNRFEKVWQHVEDGSIGEVEYKGRVGLLEQLDARVKDQENRLARWQDFSRALAKAGTISPSKKMATSGAEGNKIDLGFDCHQDIQITRNSSGKTIETVNASLEEYDWLIRNMASEIAEVRKPRGRDSRPTLQGLQNQISTRAPEFCSPQHEAPVDIDEEWISASEAEDAFPGFASGTLKSTSLTPLLETVVVDRRPIESELDMASVEDVAESGFGNDQQETFEAIKEVLPPRDIRSPSPLPPEPSPPQTTLKPQNPDTNKSQWVSDSVPLMRHETPQPDAESDLVNEILNSMSSTSPSPKKPRHTLSLAERTRLSMSRASHSQLSDLHDDFDIKDLPRLSIKPRPSLAPRKPTDDSESDLHAGLIERTRNSMAGFEAAQKKAQLERRKSMKEAKKKQRESSYFPRVEEEIFMPDTAPTELIEGDPDYESVFKSRPKIKTSPAVSPTRIREDESEGS</sequence>
<gene>
    <name evidence="3" type="ORF">BP5553_03239</name>
</gene>
<dbReference type="InterPro" id="IPR028163">
    <property type="entry name" value="HAUS_6_N"/>
</dbReference>
<dbReference type="OrthoDB" id="5575722at2759"/>
<feature type="region of interest" description="Disordered" evidence="1">
    <location>
        <begin position="590"/>
        <end position="659"/>
    </location>
</feature>
<dbReference type="Proteomes" id="UP000254866">
    <property type="component" value="Unassembled WGS sequence"/>
</dbReference>
<comment type="caution">
    <text evidence="3">The sequence shown here is derived from an EMBL/GenBank/DDBJ whole genome shotgun (WGS) entry which is preliminary data.</text>
</comment>
<dbReference type="EMBL" id="NPIC01000002">
    <property type="protein sequence ID" value="RDL38899.1"/>
    <property type="molecule type" value="Genomic_DNA"/>
</dbReference>
<dbReference type="STRING" id="2656787.A0A370TTN8"/>
<feature type="compositionally biased region" description="Basic and acidic residues" evidence="1">
    <location>
        <begin position="626"/>
        <end position="637"/>
    </location>
</feature>
<feature type="compositionally biased region" description="Polar residues" evidence="1">
    <location>
        <begin position="548"/>
        <end position="563"/>
    </location>
</feature>
<organism evidence="3 4">
    <name type="scientific">Venustampulla echinocandica</name>
    <dbReference type="NCBI Taxonomy" id="2656787"/>
    <lineage>
        <taxon>Eukaryota</taxon>
        <taxon>Fungi</taxon>
        <taxon>Dikarya</taxon>
        <taxon>Ascomycota</taxon>
        <taxon>Pezizomycotina</taxon>
        <taxon>Leotiomycetes</taxon>
        <taxon>Helotiales</taxon>
        <taxon>Pleuroascaceae</taxon>
        <taxon>Venustampulla</taxon>
    </lineage>
</organism>
<dbReference type="RefSeq" id="XP_031871555.1">
    <property type="nucleotide sequence ID" value="XM_032011862.1"/>
</dbReference>
<feature type="compositionally biased region" description="Pro residues" evidence="1">
    <location>
        <begin position="538"/>
        <end position="547"/>
    </location>
</feature>
<feature type="region of interest" description="Disordered" evidence="1">
    <location>
        <begin position="1"/>
        <end position="32"/>
    </location>
</feature>
<evidence type="ECO:0000259" key="2">
    <source>
        <dbReference type="Pfam" id="PF14661"/>
    </source>
</evidence>
<evidence type="ECO:0000313" key="3">
    <source>
        <dbReference type="EMBL" id="RDL38899.1"/>
    </source>
</evidence>
<keyword evidence="4" id="KW-1185">Reference proteome</keyword>
<feature type="region of interest" description="Disordered" evidence="1">
    <location>
        <begin position="527"/>
        <end position="563"/>
    </location>
</feature>
<evidence type="ECO:0000256" key="1">
    <source>
        <dbReference type="SAM" id="MobiDB-lite"/>
    </source>
</evidence>
<evidence type="ECO:0000313" key="4">
    <source>
        <dbReference type="Proteomes" id="UP000254866"/>
    </source>
</evidence>
<protein>
    <recommendedName>
        <fullName evidence="2">HAUS augmin-like complex subunit 6 N-terminal domain-containing protein</fullName>
    </recommendedName>
</protein>